<sequence>MKTLIFGLLLGIIIGAGGYWYMTADRTTPDIQKAEERAASQAEKAYDSVREAGEQVKEALAAKLEAFELRSEDIQKELAEQGRVVRRKARDIGEAATDAAVDSRATAIIKARLAADPDLSALGISVSTTKGQVTLSGTVASAELIGKAMALALEVEGVREVVSTLQIG</sequence>
<dbReference type="Pfam" id="PF04972">
    <property type="entry name" value="BON"/>
    <property type="match status" value="1"/>
</dbReference>
<name>A0A653A8T7_UNCDX</name>
<dbReference type="PANTHER" id="PTHR34606">
    <property type="entry name" value="BON DOMAIN-CONTAINING PROTEIN"/>
    <property type="match status" value="1"/>
</dbReference>
<organism evidence="2">
    <name type="scientific">Uncultured Desulfatiglans sp</name>
    <dbReference type="NCBI Taxonomy" id="1748965"/>
    <lineage>
        <taxon>Bacteria</taxon>
        <taxon>Pseudomonadati</taxon>
        <taxon>Thermodesulfobacteriota</taxon>
        <taxon>Desulfobacteria</taxon>
        <taxon>Desulfatiglandales</taxon>
        <taxon>Desulfatiglandaceae</taxon>
        <taxon>Desulfatiglans</taxon>
        <taxon>environmental samples</taxon>
    </lineage>
</organism>
<dbReference type="PROSITE" id="PS50914">
    <property type="entry name" value="BON"/>
    <property type="match status" value="1"/>
</dbReference>
<gene>
    <name evidence="2" type="ORF">TRIP_B330536</name>
</gene>
<dbReference type="EMBL" id="UPXX01000027">
    <property type="protein sequence ID" value="VBB44430.1"/>
    <property type="molecule type" value="Genomic_DNA"/>
</dbReference>
<protein>
    <submittedName>
        <fullName evidence="2">Transport-associated protein</fullName>
    </submittedName>
</protein>
<evidence type="ECO:0000259" key="1">
    <source>
        <dbReference type="PROSITE" id="PS50914"/>
    </source>
</evidence>
<dbReference type="SMART" id="SM00749">
    <property type="entry name" value="BON"/>
    <property type="match status" value="1"/>
</dbReference>
<dbReference type="Gene3D" id="3.30.1340.30">
    <property type="match status" value="1"/>
</dbReference>
<dbReference type="InterPro" id="IPR007055">
    <property type="entry name" value="BON_dom"/>
</dbReference>
<evidence type="ECO:0000313" key="2">
    <source>
        <dbReference type="EMBL" id="VBB44430.1"/>
    </source>
</evidence>
<dbReference type="InterPro" id="IPR051686">
    <property type="entry name" value="Lipoprotein_DolP"/>
</dbReference>
<dbReference type="PANTHER" id="PTHR34606:SF15">
    <property type="entry name" value="BON DOMAIN-CONTAINING PROTEIN"/>
    <property type="match status" value="1"/>
</dbReference>
<reference evidence="2" key="1">
    <citation type="submission" date="2018-07" db="EMBL/GenBank/DDBJ databases">
        <authorList>
            <consortium name="Genoscope - CEA"/>
            <person name="William W."/>
        </authorList>
    </citation>
    <scope>NUCLEOTIDE SEQUENCE</scope>
    <source>
        <strain evidence="2">IK1</strain>
    </source>
</reference>
<accession>A0A653A8T7</accession>
<proteinExistence type="predicted"/>
<feature type="domain" description="BON" evidence="1">
    <location>
        <begin position="101"/>
        <end position="168"/>
    </location>
</feature>
<dbReference type="AlphaFoldDB" id="A0A653A8T7"/>
<dbReference type="InterPro" id="IPR014004">
    <property type="entry name" value="Transpt-assoc_nodulatn_dom_bac"/>
</dbReference>